<evidence type="ECO:0000259" key="1">
    <source>
        <dbReference type="SMART" id="SM00327"/>
    </source>
</evidence>
<protein>
    <submittedName>
        <fullName evidence="2">VWA domain-containing protein</fullName>
    </submittedName>
</protein>
<dbReference type="InterPro" id="IPR036465">
    <property type="entry name" value="vWFA_dom_sf"/>
</dbReference>
<dbReference type="PANTHER" id="PTHR30634:SF16">
    <property type="entry name" value="OUTER-MEMBRANE LIPOPROTEIN LOLB"/>
    <property type="match status" value="1"/>
</dbReference>
<dbReference type="OrthoDB" id="9789979at2"/>
<dbReference type="SMART" id="SM00327">
    <property type="entry name" value="VWA"/>
    <property type="match status" value="1"/>
</dbReference>
<dbReference type="Gene3D" id="3.40.50.410">
    <property type="entry name" value="von Willebrand factor, type A domain"/>
    <property type="match status" value="1"/>
</dbReference>
<dbReference type="PANTHER" id="PTHR30634">
    <property type="entry name" value="OUTER MEMBRANE LOLAB LIPOPROTEIN INSERTION APPARATUS"/>
    <property type="match status" value="1"/>
</dbReference>
<name>A0A430HKG0_9BURK</name>
<dbReference type="InterPro" id="IPR050458">
    <property type="entry name" value="LolB"/>
</dbReference>
<dbReference type="Pfam" id="PF05762">
    <property type="entry name" value="VWA_CoxE"/>
    <property type="match status" value="1"/>
</dbReference>
<proteinExistence type="predicted"/>
<dbReference type="CDD" id="cd01462">
    <property type="entry name" value="VWA_YIEM_type"/>
    <property type="match status" value="1"/>
</dbReference>
<dbReference type="SUPFAM" id="SSF53300">
    <property type="entry name" value="vWA-like"/>
    <property type="match status" value="1"/>
</dbReference>
<dbReference type="EMBL" id="RXLQ01000008">
    <property type="protein sequence ID" value="RSZ57993.1"/>
    <property type="molecule type" value="Genomic_DNA"/>
</dbReference>
<dbReference type="Proteomes" id="UP000278085">
    <property type="component" value="Unassembled WGS sequence"/>
</dbReference>
<gene>
    <name evidence="2" type="ORF">EJB06_16920</name>
</gene>
<reference evidence="2 3" key="1">
    <citation type="submission" date="2018-12" db="EMBL/GenBank/DDBJ databases">
        <authorList>
            <person name="Yang E."/>
        </authorList>
    </citation>
    <scope>NUCLEOTIDE SEQUENCE [LARGE SCALE GENOMIC DNA]</scope>
    <source>
        <strain evidence="2 3">SOD</strain>
    </source>
</reference>
<dbReference type="InterPro" id="IPR002035">
    <property type="entry name" value="VWF_A"/>
</dbReference>
<feature type="domain" description="VWFA" evidence="1">
    <location>
        <begin position="204"/>
        <end position="363"/>
    </location>
</feature>
<dbReference type="AlphaFoldDB" id="A0A430HKG0"/>
<organism evidence="2 3">
    <name type="scientific">Massilia atriviolacea</name>
    <dbReference type="NCBI Taxonomy" id="2495579"/>
    <lineage>
        <taxon>Bacteria</taxon>
        <taxon>Pseudomonadati</taxon>
        <taxon>Pseudomonadota</taxon>
        <taxon>Betaproteobacteria</taxon>
        <taxon>Burkholderiales</taxon>
        <taxon>Oxalobacteraceae</taxon>
        <taxon>Telluria group</taxon>
        <taxon>Massilia</taxon>
    </lineage>
</organism>
<sequence>MAHDIPPQEQTRRWRMVLGSEPGQPQASLGADDLAMDRALSALYNPPSGRGAGLGASAPNVARWLGDIRQYFPSSVVQVMQKDALERLGLEQMLLEPEMLKSVEPDVHLVATLLSLNKVMPNKTKDTARMVVRQVVEELERRLANPFRQAVTGSLNRATRNRRPRHHEIDWLRTIRANLRHYQPEYRTIIPETRIGFGRKGQSLRDIVLCIDQSGSMAPSVVYASVFAAVLATIKAVSTQVVVFDTAVIDLTPMLADPVDVLFGTQLGGGTDINRALGYCQGLIARPADTIFVLISDLYEGGNNAEMRKRAAALVAAGVQVIVLLALDDNGAPSYDHGNAAYFAALGAPCFACTPDLFPELMAAAIKRSDLGQWAAQAGIVGIKP</sequence>
<evidence type="ECO:0000313" key="3">
    <source>
        <dbReference type="Proteomes" id="UP000278085"/>
    </source>
</evidence>
<accession>A0A430HKG0</accession>
<comment type="caution">
    <text evidence="2">The sequence shown here is derived from an EMBL/GenBank/DDBJ whole genome shotgun (WGS) entry which is preliminary data.</text>
</comment>
<dbReference type="RefSeq" id="WP_126075198.1">
    <property type="nucleotide sequence ID" value="NZ_CP051166.1"/>
</dbReference>
<evidence type="ECO:0000313" key="2">
    <source>
        <dbReference type="EMBL" id="RSZ57993.1"/>
    </source>
</evidence>
<keyword evidence="3" id="KW-1185">Reference proteome</keyword>
<dbReference type="InterPro" id="IPR008912">
    <property type="entry name" value="Uncharacterised_CoxE"/>
</dbReference>